<sequence length="61" mass="7520">MYDWQLKNTDLLNAIDEFNLVFLKQMATQYKNIKVLDINTFYQNQSQPFIDWRFFLLHKCL</sequence>
<evidence type="ECO:0000313" key="1">
    <source>
        <dbReference type="EMBL" id="CEN39399.1"/>
    </source>
</evidence>
<accession>A0A0B7HL59</accession>
<proteinExistence type="predicted"/>
<organism evidence="1 2">
    <name type="scientific">Capnocytophaga canimorsus</name>
    <dbReference type="NCBI Taxonomy" id="28188"/>
    <lineage>
        <taxon>Bacteria</taxon>
        <taxon>Pseudomonadati</taxon>
        <taxon>Bacteroidota</taxon>
        <taxon>Flavobacteriia</taxon>
        <taxon>Flavobacteriales</taxon>
        <taxon>Flavobacteriaceae</taxon>
        <taxon>Capnocytophaga</taxon>
    </lineage>
</organism>
<dbReference type="AlphaFoldDB" id="A0A0B7HL59"/>
<gene>
    <name evidence="1" type="ORF">CCAN12_760051</name>
</gene>
<reference evidence="1 2" key="1">
    <citation type="submission" date="2015-01" db="EMBL/GenBank/DDBJ databases">
        <authorList>
            <person name="Xiang T."/>
            <person name="Song Y."/>
            <person name="Huang L."/>
            <person name="Wang B."/>
            <person name="Wu P."/>
        </authorList>
    </citation>
    <scope>NUCLEOTIDE SEQUENCE [LARGE SCALE GENOMIC DNA]</scope>
    <source>
        <strain evidence="1 2">Cc12</strain>
    </source>
</reference>
<evidence type="ECO:0000313" key="2">
    <source>
        <dbReference type="Proteomes" id="UP000044026"/>
    </source>
</evidence>
<dbReference type="Proteomes" id="UP000044026">
    <property type="component" value="Unassembled WGS sequence"/>
</dbReference>
<name>A0A0B7HL59_9FLAO</name>
<dbReference type="EMBL" id="CDOE01000074">
    <property type="protein sequence ID" value="CEN39399.1"/>
    <property type="molecule type" value="Genomic_DNA"/>
</dbReference>
<protein>
    <submittedName>
        <fullName evidence="1">Uncharacterized protein</fullName>
    </submittedName>
</protein>